<dbReference type="EMBL" id="BART01015984">
    <property type="protein sequence ID" value="GAG76341.1"/>
    <property type="molecule type" value="Genomic_DNA"/>
</dbReference>
<evidence type="ECO:0000313" key="1">
    <source>
        <dbReference type="EMBL" id="GAG76341.1"/>
    </source>
</evidence>
<accession>X1BW09</accession>
<dbReference type="AlphaFoldDB" id="X1BW09"/>
<name>X1BW09_9ZZZZ</name>
<feature type="non-terminal residue" evidence="1">
    <location>
        <position position="1"/>
    </location>
</feature>
<protein>
    <submittedName>
        <fullName evidence="1">Uncharacterized protein</fullName>
    </submittedName>
</protein>
<organism evidence="1">
    <name type="scientific">marine sediment metagenome</name>
    <dbReference type="NCBI Taxonomy" id="412755"/>
    <lineage>
        <taxon>unclassified sequences</taxon>
        <taxon>metagenomes</taxon>
        <taxon>ecological metagenomes</taxon>
    </lineage>
</organism>
<proteinExistence type="predicted"/>
<gene>
    <name evidence="1" type="ORF">S01H4_30886</name>
</gene>
<comment type="caution">
    <text evidence="1">The sequence shown here is derived from an EMBL/GenBank/DDBJ whole genome shotgun (WGS) entry which is preliminary data.</text>
</comment>
<reference evidence="1" key="1">
    <citation type="journal article" date="2014" name="Front. Microbiol.">
        <title>High frequency of phylogenetically diverse reductive dehalogenase-homologous genes in deep subseafloor sedimentary metagenomes.</title>
        <authorList>
            <person name="Kawai M."/>
            <person name="Futagami T."/>
            <person name="Toyoda A."/>
            <person name="Takaki Y."/>
            <person name="Nishi S."/>
            <person name="Hori S."/>
            <person name="Arai W."/>
            <person name="Tsubouchi T."/>
            <person name="Morono Y."/>
            <person name="Uchiyama I."/>
            <person name="Ito T."/>
            <person name="Fujiyama A."/>
            <person name="Inagaki F."/>
            <person name="Takami H."/>
        </authorList>
    </citation>
    <scope>NUCLEOTIDE SEQUENCE</scope>
    <source>
        <strain evidence="1">Expedition CK06-06</strain>
    </source>
</reference>
<sequence length="53" mass="5766">SLSGDSSPEDLKEATLFTLQALKAHLQETKPYATYEIETIAQAVVIVELNFAA</sequence>